<evidence type="ECO:0000259" key="4">
    <source>
        <dbReference type="PROSITE" id="PS50075"/>
    </source>
</evidence>
<dbReference type="SMART" id="SM00822">
    <property type="entry name" value="PKS_KR"/>
    <property type="match status" value="1"/>
</dbReference>
<protein>
    <submittedName>
        <fullName evidence="5">SDR family NAD(P)-dependent oxidoreductase</fullName>
    </submittedName>
</protein>
<dbReference type="InterPro" id="IPR036291">
    <property type="entry name" value="NAD(P)-bd_dom_sf"/>
</dbReference>
<dbReference type="PANTHER" id="PTHR43775:SF37">
    <property type="entry name" value="SI:DKEY-61P9.11"/>
    <property type="match status" value="1"/>
</dbReference>
<dbReference type="AlphaFoldDB" id="A0A552I6N9"/>
<dbReference type="PANTHER" id="PTHR43775">
    <property type="entry name" value="FATTY ACID SYNTHASE"/>
    <property type="match status" value="1"/>
</dbReference>
<dbReference type="GO" id="GO:0004312">
    <property type="term" value="F:fatty acid synthase activity"/>
    <property type="evidence" value="ECO:0007669"/>
    <property type="project" value="TreeGrafter"/>
</dbReference>
<dbReference type="Pfam" id="PF08659">
    <property type="entry name" value="KR"/>
    <property type="match status" value="1"/>
</dbReference>
<name>A0A552I6N9_MICVR</name>
<proteinExistence type="predicted"/>
<reference evidence="5 6" key="1">
    <citation type="submission" date="2019-01" db="EMBL/GenBank/DDBJ databases">
        <title>Coherence of Microcystis species and biogeography revealed through population genomics.</title>
        <authorList>
            <person name="Perez-Carrascal O.M."/>
            <person name="Terrat Y."/>
            <person name="Giani A."/>
            <person name="Fortin N."/>
            <person name="Tromas N."/>
            <person name="Shapiro B.J."/>
        </authorList>
    </citation>
    <scope>NUCLEOTIDE SEQUENCE [LARGE SCALE GENOMIC DNA]</scope>
    <source>
        <strain evidence="5">Mv_BB_P_19951000_S68D</strain>
    </source>
</reference>
<evidence type="ECO:0000256" key="1">
    <source>
        <dbReference type="ARBA" id="ARBA00001957"/>
    </source>
</evidence>
<sequence length="459" mass="51436">MAYRNGKRLIAGLEKVNLLQHNQQELPFKSGGIYLITGGLGGIGRQIAQYLLKNYQARLLLIGKTPLPEKHLWSEYLKVEDKLSLKIKNLQALENLGGQVIYQAVDVANFTEVKQAVEQVKKQWQGELNGVIHLAGIYKDCLLLEETQDGLSTILRPKVIGTWVLHQLLKESQVIFISFSSLASFFGGAALGSYAAANSFLESLNSYQKSKNLFPSYCYSWTTWQETGISQGYQMQYITRSQGYYDMTVRQGLDSFLTSLYHNQGQLLIGLDGSNSKINRFTSLSEGCQKLTAYYTRKPTVESRNIADHVSLKDRLGTSYQCPMVLRQSLPIKDNGDIDKRQLLKELQGKENNELIAPRTEAERQVANIWQKVLNLSQIGIHDNFFELGGHSLLASQVISRLRDVFSVELSLHSLLEYPTVASLTQTIEVLNVAKNSHSVSKSGKVMAAASENYEEGEL</sequence>
<organism evidence="5 6">
    <name type="scientific">Microcystis viridis Mv_BB_P_19951000_S68D</name>
    <dbReference type="NCBI Taxonomy" id="2486270"/>
    <lineage>
        <taxon>Bacteria</taxon>
        <taxon>Bacillati</taxon>
        <taxon>Cyanobacteriota</taxon>
        <taxon>Cyanophyceae</taxon>
        <taxon>Oscillatoriophycideae</taxon>
        <taxon>Chroococcales</taxon>
        <taxon>Microcystaceae</taxon>
        <taxon>Microcystis</taxon>
    </lineage>
</organism>
<evidence type="ECO:0000256" key="3">
    <source>
        <dbReference type="ARBA" id="ARBA00022553"/>
    </source>
</evidence>
<evidence type="ECO:0000256" key="2">
    <source>
        <dbReference type="ARBA" id="ARBA00022450"/>
    </source>
</evidence>
<dbReference type="Pfam" id="PF00550">
    <property type="entry name" value="PP-binding"/>
    <property type="match status" value="1"/>
</dbReference>
<dbReference type="EMBL" id="SFAZ01000051">
    <property type="protein sequence ID" value="TRU79125.1"/>
    <property type="molecule type" value="Genomic_DNA"/>
</dbReference>
<dbReference type="Proteomes" id="UP000320674">
    <property type="component" value="Unassembled WGS sequence"/>
</dbReference>
<comment type="caution">
    <text evidence="5">The sequence shown here is derived from an EMBL/GenBank/DDBJ whole genome shotgun (WGS) entry which is preliminary data.</text>
</comment>
<dbReference type="InterPro" id="IPR009081">
    <property type="entry name" value="PP-bd_ACP"/>
</dbReference>
<dbReference type="SUPFAM" id="SSF51735">
    <property type="entry name" value="NAD(P)-binding Rossmann-fold domains"/>
    <property type="match status" value="1"/>
</dbReference>
<dbReference type="SUPFAM" id="SSF56801">
    <property type="entry name" value="Acetyl-CoA synthetase-like"/>
    <property type="match status" value="1"/>
</dbReference>
<dbReference type="Gene3D" id="3.40.50.720">
    <property type="entry name" value="NAD(P)-binding Rossmann-like Domain"/>
    <property type="match status" value="1"/>
</dbReference>
<evidence type="ECO:0000313" key="5">
    <source>
        <dbReference type="EMBL" id="TRU79125.1"/>
    </source>
</evidence>
<dbReference type="GO" id="GO:0005886">
    <property type="term" value="C:plasma membrane"/>
    <property type="evidence" value="ECO:0007669"/>
    <property type="project" value="TreeGrafter"/>
</dbReference>
<evidence type="ECO:0000313" key="6">
    <source>
        <dbReference type="Proteomes" id="UP000320674"/>
    </source>
</evidence>
<dbReference type="Gene3D" id="1.10.1200.10">
    <property type="entry name" value="ACP-like"/>
    <property type="match status" value="1"/>
</dbReference>
<keyword evidence="2" id="KW-0596">Phosphopantetheine</keyword>
<gene>
    <name evidence="5" type="ORF">EWV77_03295</name>
</gene>
<comment type="cofactor">
    <cofactor evidence="1">
        <name>pantetheine 4'-phosphate</name>
        <dbReference type="ChEBI" id="CHEBI:47942"/>
    </cofactor>
</comment>
<dbReference type="InterPro" id="IPR050091">
    <property type="entry name" value="PKS_NRPS_Biosynth_Enz"/>
</dbReference>
<dbReference type="InterPro" id="IPR057326">
    <property type="entry name" value="KR_dom"/>
</dbReference>
<dbReference type="InterPro" id="IPR036736">
    <property type="entry name" value="ACP-like_sf"/>
</dbReference>
<dbReference type="PROSITE" id="PS50075">
    <property type="entry name" value="CARRIER"/>
    <property type="match status" value="1"/>
</dbReference>
<dbReference type="FunFam" id="1.10.1200.10:FF:000005">
    <property type="entry name" value="Nonribosomal peptide synthetase 1"/>
    <property type="match status" value="1"/>
</dbReference>
<keyword evidence="3" id="KW-0597">Phosphoprotein</keyword>
<accession>A0A552I6N9</accession>
<dbReference type="InterPro" id="IPR013968">
    <property type="entry name" value="PKS_KR"/>
</dbReference>
<dbReference type="GO" id="GO:0071770">
    <property type="term" value="P:DIM/DIP cell wall layer assembly"/>
    <property type="evidence" value="ECO:0007669"/>
    <property type="project" value="TreeGrafter"/>
</dbReference>
<dbReference type="GO" id="GO:0006633">
    <property type="term" value="P:fatty acid biosynthetic process"/>
    <property type="evidence" value="ECO:0007669"/>
    <property type="project" value="TreeGrafter"/>
</dbReference>
<feature type="domain" description="Carrier" evidence="4">
    <location>
        <begin position="357"/>
        <end position="432"/>
    </location>
</feature>
<dbReference type="SUPFAM" id="SSF47336">
    <property type="entry name" value="ACP-like"/>
    <property type="match status" value="1"/>
</dbReference>
<dbReference type="GO" id="GO:0005737">
    <property type="term" value="C:cytoplasm"/>
    <property type="evidence" value="ECO:0007669"/>
    <property type="project" value="TreeGrafter"/>
</dbReference>